<evidence type="ECO:0000313" key="1">
    <source>
        <dbReference type="EMBL" id="KAJ5385825.1"/>
    </source>
</evidence>
<protein>
    <submittedName>
        <fullName evidence="1">Uncharacterized protein</fullName>
    </submittedName>
</protein>
<keyword evidence="2" id="KW-1185">Reference proteome</keyword>
<sequence>MPGAKFVNDEIAVSAYDISKIALGNNTRADTRFKGVTGEIEEFTLFRTDTLNGQEYKDVRHVETDMNFAPNKEVILRGDSE</sequence>
<evidence type="ECO:0000313" key="2">
    <source>
        <dbReference type="Proteomes" id="UP001147747"/>
    </source>
</evidence>
<dbReference type="OrthoDB" id="4291555at2759"/>
<reference evidence="1" key="2">
    <citation type="journal article" date="2023" name="IMA Fungus">
        <title>Comparative genomic study of the Penicillium genus elucidates a diverse pangenome and 15 lateral gene transfer events.</title>
        <authorList>
            <person name="Petersen C."/>
            <person name="Sorensen T."/>
            <person name="Nielsen M.R."/>
            <person name="Sondergaard T.E."/>
            <person name="Sorensen J.L."/>
            <person name="Fitzpatrick D.A."/>
            <person name="Frisvad J.C."/>
            <person name="Nielsen K.L."/>
        </authorList>
    </citation>
    <scope>NUCLEOTIDE SEQUENCE</scope>
    <source>
        <strain evidence="1">IBT 29677</strain>
    </source>
</reference>
<name>A0A9W9VMG5_9EURO</name>
<dbReference type="RefSeq" id="XP_056483623.1">
    <property type="nucleotide sequence ID" value="XM_056633003.1"/>
</dbReference>
<gene>
    <name evidence="1" type="ORF">N7509_008366</name>
</gene>
<organism evidence="1 2">
    <name type="scientific">Penicillium cosmopolitanum</name>
    <dbReference type="NCBI Taxonomy" id="1131564"/>
    <lineage>
        <taxon>Eukaryota</taxon>
        <taxon>Fungi</taxon>
        <taxon>Dikarya</taxon>
        <taxon>Ascomycota</taxon>
        <taxon>Pezizomycotina</taxon>
        <taxon>Eurotiomycetes</taxon>
        <taxon>Eurotiomycetidae</taxon>
        <taxon>Eurotiales</taxon>
        <taxon>Aspergillaceae</taxon>
        <taxon>Penicillium</taxon>
    </lineage>
</organism>
<comment type="caution">
    <text evidence="1">The sequence shown here is derived from an EMBL/GenBank/DDBJ whole genome shotgun (WGS) entry which is preliminary data.</text>
</comment>
<reference evidence="1" key="1">
    <citation type="submission" date="2022-12" db="EMBL/GenBank/DDBJ databases">
        <authorList>
            <person name="Petersen C."/>
        </authorList>
    </citation>
    <scope>NUCLEOTIDE SEQUENCE</scope>
    <source>
        <strain evidence="1">IBT 29677</strain>
    </source>
</reference>
<dbReference type="EMBL" id="JAPZBU010000009">
    <property type="protein sequence ID" value="KAJ5385825.1"/>
    <property type="molecule type" value="Genomic_DNA"/>
</dbReference>
<dbReference type="AlphaFoldDB" id="A0A9W9VMG5"/>
<dbReference type="Proteomes" id="UP001147747">
    <property type="component" value="Unassembled WGS sequence"/>
</dbReference>
<proteinExistence type="predicted"/>
<accession>A0A9W9VMG5</accession>
<dbReference type="GeneID" id="81371983"/>